<accession>A0A1D1UJZ3</accession>
<dbReference type="Proteomes" id="UP000186922">
    <property type="component" value="Unassembled WGS sequence"/>
</dbReference>
<evidence type="ECO:0000313" key="1">
    <source>
        <dbReference type="EMBL" id="GAU88705.1"/>
    </source>
</evidence>
<dbReference type="AlphaFoldDB" id="A0A1D1UJZ3"/>
<comment type="caution">
    <text evidence="1">The sequence shown here is derived from an EMBL/GenBank/DDBJ whole genome shotgun (WGS) entry which is preliminary data.</text>
</comment>
<gene>
    <name evidence="1" type="primary">RvY_01347</name>
    <name evidence="1" type="synonym">RvY_01347.2</name>
    <name evidence="1" type="ORF">RvY_01347-2</name>
</gene>
<dbReference type="EMBL" id="BDGG01000001">
    <property type="protein sequence ID" value="GAU88705.1"/>
    <property type="molecule type" value="Genomic_DNA"/>
</dbReference>
<reference evidence="1 2" key="1">
    <citation type="journal article" date="2016" name="Nat. Commun.">
        <title>Extremotolerant tardigrade genome and improved radiotolerance of human cultured cells by tardigrade-unique protein.</title>
        <authorList>
            <person name="Hashimoto T."/>
            <person name="Horikawa D.D."/>
            <person name="Saito Y."/>
            <person name="Kuwahara H."/>
            <person name="Kozuka-Hata H."/>
            <person name="Shin-I T."/>
            <person name="Minakuchi Y."/>
            <person name="Ohishi K."/>
            <person name="Motoyama A."/>
            <person name="Aizu T."/>
            <person name="Enomoto A."/>
            <person name="Kondo K."/>
            <person name="Tanaka S."/>
            <person name="Hara Y."/>
            <person name="Koshikawa S."/>
            <person name="Sagara H."/>
            <person name="Miura T."/>
            <person name="Yokobori S."/>
            <person name="Miyagawa K."/>
            <person name="Suzuki Y."/>
            <person name="Kubo T."/>
            <person name="Oyama M."/>
            <person name="Kohara Y."/>
            <person name="Fujiyama A."/>
            <person name="Arakawa K."/>
            <person name="Katayama T."/>
            <person name="Toyoda A."/>
            <person name="Kunieda T."/>
        </authorList>
    </citation>
    <scope>NUCLEOTIDE SEQUENCE [LARGE SCALE GENOMIC DNA]</scope>
    <source>
        <strain evidence="1 2">YOKOZUNA-1</strain>
    </source>
</reference>
<keyword evidence="2" id="KW-1185">Reference proteome</keyword>
<name>A0A1D1UJZ3_RAMVA</name>
<organism evidence="1 2">
    <name type="scientific">Ramazzottius varieornatus</name>
    <name type="common">Water bear</name>
    <name type="synonym">Tardigrade</name>
    <dbReference type="NCBI Taxonomy" id="947166"/>
    <lineage>
        <taxon>Eukaryota</taxon>
        <taxon>Metazoa</taxon>
        <taxon>Ecdysozoa</taxon>
        <taxon>Tardigrada</taxon>
        <taxon>Eutardigrada</taxon>
        <taxon>Parachela</taxon>
        <taxon>Hypsibioidea</taxon>
        <taxon>Ramazzottiidae</taxon>
        <taxon>Ramazzottius</taxon>
    </lineage>
</organism>
<evidence type="ECO:0000313" key="2">
    <source>
        <dbReference type="Proteomes" id="UP000186922"/>
    </source>
</evidence>
<proteinExistence type="predicted"/>
<protein>
    <submittedName>
        <fullName evidence="1">Uncharacterized protein</fullName>
    </submittedName>
</protein>
<sequence length="167" mass="20261">MCQWICLRRASANLPMLWRERTIRLRYDRCEAFLLSISKQLSIPNTELCESGFQCFQWKQSSYQQQYAGNVKHVHSGRHRQRSDIWPRLWTKAEGSLCQSYARNCWSFRWNSRIHAARIRLCHCFLLRYVKWNDREHSVMERTYLFLFRTITVVLPDYRALNHVNSK</sequence>